<evidence type="ECO:0000256" key="2">
    <source>
        <dbReference type="PIRSR" id="PIRSR640198-2"/>
    </source>
</evidence>
<feature type="domain" description="Fido" evidence="3">
    <location>
        <begin position="1"/>
        <end position="137"/>
    </location>
</feature>
<feature type="binding site" evidence="2">
    <location>
        <begin position="78"/>
        <end position="85"/>
    </location>
    <ligand>
        <name>ATP</name>
        <dbReference type="ChEBI" id="CHEBI:30616"/>
    </ligand>
</feature>
<protein>
    <submittedName>
        <fullName evidence="5">Fido domain-containing protein</fullName>
    </submittedName>
</protein>
<dbReference type="Gene3D" id="1.10.3290.10">
    <property type="entry name" value="Fido-like domain"/>
    <property type="match status" value="1"/>
</dbReference>
<dbReference type="InterPro" id="IPR040198">
    <property type="entry name" value="Fido_containing"/>
</dbReference>
<dbReference type="PANTHER" id="PTHR13504">
    <property type="entry name" value="FIDO DOMAIN-CONTAINING PROTEIN DDB_G0283145"/>
    <property type="match status" value="1"/>
</dbReference>
<evidence type="ECO:0000259" key="3">
    <source>
        <dbReference type="PROSITE" id="PS51459"/>
    </source>
</evidence>
<dbReference type="InterPro" id="IPR036597">
    <property type="entry name" value="Fido-like_dom_sf"/>
</dbReference>
<keyword evidence="2" id="KW-0547">Nucleotide-binding</keyword>
<dbReference type="AlphaFoldDB" id="A0A183BX86"/>
<feature type="binding site" evidence="2">
    <location>
        <position position="118"/>
    </location>
    <ligand>
        <name>ATP</name>
        <dbReference type="ChEBI" id="CHEBI:30616"/>
    </ligand>
</feature>
<reference evidence="5" key="2">
    <citation type="submission" date="2016-06" db="UniProtKB">
        <authorList>
            <consortium name="WormBaseParasite"/>
        </authorList>
    </citation>
    <scope>IDENTIFICATION</scope>
</reference>
<organism evidence="4 5">
    <name type="scientific">Globodera pallida</name>
    <name type="common">Potato cyst nematode worm</name>
    <name type="synonym">Heterodera pallida</name>
    <dbReference type="NCBI Taxonomy" id="36090"/>
    <lineage>
        <taxon>Eukaryota</taxon>
        <taxon>Metazoa</taxon>
        <taxon>Ecdysozoa</taxon>
        <taxon>Nematoda</taxon>
        <taxon>Chromadorea</taxon>
        <taxon>Rhabditida</taxon>
        <taxon>Tylenchina</taxon>
        <taxon>Tylenchomorpha</taxon>
        <taxon>Tylenchoidea</taxon>
        <taxon>Heteroderidae</taxon>
        <taxon>Heteroderinae</taxon>
        <taxon>Globodera</taxon>
    </lineage>
</organism>
<name>A0A183BX86_GLOPA</name>
<sequence length="137" mass="14906">MAGGRFAGQIRNRDVVVVDNNGHIIYIPPRTLEVERLVAQFINELNTALAAVAAREEEATTVAAWAHYRLVALHPFHDGNGRASRLLMNLVLTRAGLAPLILPSGSRARYNELLRASNHGRLGGICVVHHVPTPVHG</sequence>
<dbReference type="InterPro" id="IPR003812">
    <property type="entry name" value="Fido"/>
</dbReference>
<dbReference type="SUPFAM" id="SSF140931">
    <property type="entry name" value="Fic-like"/>
    <property type="match status" value="1"/>
</dbReference>
<evidence type="ECO:0000313" key="4">
    <source>
        <dbReference type="Proteomes" id="UP000050741"/>
    </source>
</evidence>
<evidence type="ECO:0000313" key="5">
    <source>
        <dbReference type="WBParaSite" id="GPLIN_000522500"/>
    </source>
</evidence>
<evidence type="ECO:0000256" key="1">
    <source>
        <dbReference type="PIRSR" id="PIRSR640198-1"/>
    </source>
</evidence>
<dbReference type="Pfam" id="PF02661">
    <property type="entry name" value="Fic"/>
    <property type="match status" value="1"/>
</dbReference>
<dbReference type="PANTHER" id="PTHR13504:SF38">
    <property type="entry name" value="FIDO DOMAIN-CONTAINING PROTEIN"/>
    <property type="match status" value="1"/>
</dbReference>
<dbReference type="GO" id="GO:0005524">
    <property type="term" value="F:ATP binding"/>
    <property type="evidence" value="ECO:0007669"/>
    <property type="project" value="UniProtKB-KW"/>
</dbReference>
<keyword evidence="4" id="KW-1185">Reference proteome</keyword>
<dbReference type="PROSITE" id="PS51459">
    <property type="entry name" value="FIDO"/>
    <property type="match status" value="1"/>
</dbReference>
<feature type="active site" evidence="1">
    <location>
        <position position="74"/>
    </location>
</feature>
<dbReference type="Proteomes" id="UP000050741">
    <property type="component" value="Unassembled WGS sequence"/>
</dbReference>
<reference evidence="4" key="1">
    <citation type="submission" date="2014-05" db="EMBL/GenBank/DDBJ databases">
        <title>The genome and life-stage specific transcriptomes of Globodera pallida elucidate key aspects of plant parasitism by a cyst nematode.</title>
        <authorList>
            <person name="Cotton J.A."/>
            <person name="Lilley C.J."/>
            <person name="Jones L.M."/>
            <person name="Kikuchi T."/>
            <person name="Reid A.J."/>
            <person name="Thorpe P."/>
            <person name="Tsai I.J."/>
            <person name="Beasley H."/>
            <person name="Blok V."/>
            <person name="Cock P.J.A."/>
            <person name="Van den Akker S.E."/>
            <person name="Holroyd N."/>
            <person name="Hunt M."/>
            <person name="Mantelin S."/>
            <person name="Naghra H."/>
            <person name="Pain A."/>
            <person name="Palomares-Rius J.E."/>
            <person name="Zarowiecki M."/>
            <person name="Berriman M."/>
            <person name="Jones J.T."/>
            <person name="Urwin P.E."/>
        </authorList>
    </citation>
    <scope>NUCLEOTIDE SEQUENCE [LARGE SCALE GENOMIC DNA]</scope>
    <source>
        <strain evidence="4">Lindley</strain>
    </source>
</reference>
<proteinExistence type="predicted"/>
<accession>A0A183BX86</accession>
<dbReference type="WBParaSite" id="GPLIN_000522500">
    <property type="protein sequence ID" value="GPLIN_000522500"/>
    <property type="gene ID" value="GPLIN_000522500"/>
</dbReference>
<keyword evidence="2" id="KW-0067">ATP-binding</keyword>